<dbReference type="Pfam" id="PF19263">
    <property type="entry name" value="DUF5906"/>
    <property type="match status" value="1"/>
</dbReference>
<dbReference type="RefSeq" id="WP_161012834.1">
    <property type="nucleotide sequence ID" value="NZ_WWCK01000002.1"/>
</dbReference>
<feature type="domain" description="NrS-1 polymerase-like helicase" evidence="1">
    <location>
        <begin position="170"/>
        <end position="279"/>
    </location>
</feature>
<dbReference type="Proteomes" id="UP000450012">
    <property type="component" value="Unassembled WGS sequence"/>
</dbReference>
<dbReference type="InterPro" id="IPR045455">
    <property type="entry name" value="NrS-1_pol-like_helicase"/>
</dbReference>
<dbReference type="EMBL" id="WWCK01000002">
    <property type="protein sequence ID" value="MYM66235.1"/>
    <property type="molecule type" value="Genomic_DNA"/>
</dbReference>
<dbReference type="SUPFAM" id="SSF52540">
    <property type="entry name" value="P-loop containing nucleoside triphosphate hydrolases"/>
    <property type="match status" value="1"/>
</dbReference>
<reference evidence="2 3" key="1">
    <citation type="submission" date="2019-12" db="EMBL/GenBank/DDBJ databases">
        <title>Novel species isolated from a subtropical stream in China.</title>
        <authorList>
            <person name="Lu H."/>
        </authorList>
    </citation>
    <scope>NUCLEOTIDE SEQUENCE [LARGE SCALE GENOMIC DNA]</scope>
    <source>
        <strain evidence="2 3">FT55W</strain>
    </source>
</reference>
<keyword evidence="3" id="KW-1185">Reference proteome</keyword>
<name>A0A7X4KAL5_9BURK</name>
<sequence length="452" mass="51371">MHNQSTYEEHSPAQAVTKFAAHLRAQQWCIDTSTFPMKALHPSTGQNASLDHFRASFPNWAKSNRIKVTGDFSTFLKGLGERLSQELPRVLGSGFKPVPERFYEPHAGIPMANTYVPFKPVRQVGMPIPEVFSDYLSRVLPAQLDRDMVLDWCADIIQNPARRPEWGVILTGEQGTGKSTVVSLVKKALGDKHVWHREKYSLALERFSEVLPNNLLVCFDDAVASPSTYEDLKFVMSAKELSVSIKFVQKPQNRDLYARVMVCSNHSVPFDFGGQEDRRFYACEPCTHKISFAESKEFFAQFHAWLGTPGTADFLYNFFMDRNLSQFKSGSTIQTDALKHMIGLTAADLHVVLRDIVAQTPFFHNEFLRTELKRMGHGSVSAERIQFAMSRLHYEQRRRAVPGCRSKQVSIWQQCGRQRNRKLTPREVASIQYSDQQEAIRTGLQADAVNCT</sequence>
<accession>A0A7X4KAL5</accession>
<dbReference type="AlphaFoldDB" id="A0A7X4KAL5"/>
<comment type="caution">
    <text evidence="2">The sequence shown here is derived from an EMBL/GenBank/DDBJ whole genome shotgun (WGS) entry which is preliminary data.</text>
</comment>
<gene>
    <name evidence="2" type="ORF">GTP45_05215</name>
</gene>
<dbReference type="InterPro" id="IPR027417">
    <property type="entry name" value="P-loop_NTPase"/>
</dbReference>
<protein>
    <recommendedName>
        <fullName evidence="1">NrS-1 polymerase-like helicase domain-containing protein</fullName>
    </recommendedName>
</protein>
<proteinExistence type="predicted"/>
<organism evidence="2 3">
    <name type="scientific">Duganella rivi</name>
    <dbReference type="NCBI Taxonomy" id="2666083"/>
    <lineage>
        <taxon>Bacteria</taxon>
        <taxon>Pseudomonadati</taxon>
        <taxon>Pseudomonadota</taxon>
        <taxon>Betaproteobacteria</taxon>
        <taxon>Burkholderiales</taxon>
        <taxon>Oxalobacteraceae</taxon>
        <taxon>Telluria group</taxon>
        <taxon>Duganella</taxon>
    </lineage>
</organism>
<evidence type="ECO:0000313" key="2">
    <source>
        <dbReference type="EMBL" id="MYM66235.1"/>
    </source>
</evidence>
<evidence type="ECO:0000259" key="1">
    <source>
        <dbReference type="Pfam" id="PF19263"/>
    </source>
</evidence>
<dbReference type="Gene3D" id="3.40.50.300">
    <property type="entry name" value="P-loop containing nucleotide triphosphate hydrolases"/>
    <property type="match status" value="1"/>
</dbReference>
<evidence type="ECO:0000313" key="3">
    <source>
        <dbReference type="Proteomes" id="UP000450012"/>
    </source>
</evidence>